<gene>
    <name evidence="1" type="ORF">D9757_001002</name>
</gene>
<dbReference type="Proteomes" id="UP000518752">
    <property type="component" value="Unassembled WGS sequence"/>
</dbReference>
<keyword evidence="2" id="KW-1185">Reference proteome</keyword>
<name>A0A8H5MG13_9AGAR</name>
<organism evidence="1 2">
    <name type="scientific">Collybiopsis confluens</name>
    <dbReference type="NCBI Taxonomy" id="2823264"/>
    <lineage>
        <taxon>Eukaryota</taxon>
        <taxon>Fungi</taxon>
        <taxon>Dikarya</taxon>
        <taxon>Basidiomycota</taxon>
        <taxon>Agaricomycotina</taxon>
        <taxon>Agaricomycetes</taxon>
        <taxon>Agaricomycetidae</taxon>
        <taxon>Agaricales</taxon>
        <taxon>Marasmiineae</taxon>
        <taxon>Omphalotaceae</taxon>
        <taxon>Collybiopsis</taxon>
    </lineage>
</organism>
<comment type="caution">
    <text evidence="1">The sequence shown here is derived from an EMBL/GenBank/DDBJ whole genome shotgun (WGS) entry which is preliminary data.</text>
</comment>
<dbReference type="OrthoDB" id="3153429at2759"/>
<evidence type="ECO:0000313" key="2">
    <source>
        <dbReference type="Proteomes" id="UP000518752"/>
    </source>
</evidence>
<accession>A0A8H5MG13</accession>
<evidence type="ECO:0000313" key="1">
    <source>
        <dbReference type="EMBL" id="KAF5392693.1"/>
    </source>
</evidence>
<reference evidence="1 2" key="1">
    <citation type="journal article" date="2020" name="ISME J.">
        <title>Uncovering the hidden diversity of litter-decomposition mechanisms in mushroom-forming fungi.</title>
        <authorList>
            <person name="Floudas D."/>
            <person name="Bentzer J."/>
            <person name="Ahren D."/>
            <person name="Johansson T."/>
            <person name="Persson P."/>
            <person name="Tunlid A."/>
        </authorList>
    </citation>
    <scope>NUCLEOTIDE SEQUENCE [LARGE SCALE GENOMIC DNA]</scope>
    <source>
        <strain evidence="1 2">CBS 406.79</strain>
    </source>
</reference>
<dbReference type="EMBL" id="JAACJN010000004">
    <property type="protein sequence ID" value="KAF5392693.1"/>
    <property type="molecule type" value="Genomic_DNA"/>
</dbReference>
<protein>
    <submittedName>
        <fullName evidence="1">Uncharacterized protein</fullName>
    </submittedName>
</protein>
<sequence length="239" mass="26444">MPSSLTPEPKPDFDIISSTFQGLKSDELSTRTRSAVELRDYVVARVSKTPADLDNSTTTFLDDSGINQRIFDLIHSRNVNENLGGLAGIAPPQAHERLESHPTADAEDAGGSSNNLTQVLQLELLASQTLGRILHLGNNPVPIPNPNSELEDSHVPETKQNPKPIFTERLLDFQISYHSNELVRFLNLGLAPGPDHLSGSTTSSIDILRYYASLLVLTQLLQYMYRDKDGMRIRRLEGT</sequence>
<proteinExistence type="predicted"/>
<dbReference type="AlphaFoldDB" id="A0A8H5MG13"/>